<dbReference type="EMBL" id="CP010536">
    <property type="protein sequence ID" value="AJG19128.1"/>
    <property type="molecule type" value="Genomic_DNA"/>
</dbReference>
<dbReference type="STRING" id="68895.RR42_m1731"/>
<keyword evidence="4" id="KW-1185">Reference proteome</keyword>
<accession>A0A0C4Y838</accession>
<proteinExistence type="predicted"/>
<evidence type="ECO:0000313" key="4">
    <source>
        <dbReference type="Proteomes" id="UP000031843"/>
    </source>
</evidence>
<name>A0A0C4Y838_9BURK</name>
<feature type="domain" description="N-acetylmuramidase" evidence="2">
    <location>
        <begin position="90"/>
        <end position="261"/>
    </location>
</feature>
<dbReference type="KEGG" id="cbw:RR42_m1731"/>
<evidence type="ECO:0000259" key="2">
    <source>
        <dbReference type="Pfam" id="PF11860"/>
    </source>
</evidence>
<dbReference type="InterPro" id="IPR036366">
    <property type="entry name" value="PGBDSf"/>
</dbReference>
<dbReference type="SUPFAM" id="SSF47090">
    <property type="entry name" value="PGBD-like"/>
    <property type="match status" value="1"/>
</dbReference>
<feature type="domain" description="Peptidoglycan binding-like" evidence="1">
    <location>
        <begin position="9"/>
        <end position="64"/>
    </location>
</feature>
<dbReference type="InterPro" id="IPR024408">
    <property type="entry name" value="Muramidase"/>
</dbReference>
<dbReference type="InterPro" id="IPR002477">
    <property type="entry name" value="Peptidoglycan-bd-like"/>
</dbReference>
<evidence type="ECO:0000259" key="1">
    <source>
        <dbReference type="Pfam" id="PF01471"/>
    </source>
</evidence>
<gene>
    <name evidence="3" type="ORF">RR42_m1731</name>
</gene>
<organism evidence="3 4">
    <name type="scientific">Cupriavidus basilensis</name>
    <dbReference type="NCBI Taxonomy" id="68895"/>
    <lineage>
        <taxon>Bacteria</taxon>
        <taxon>Pseudomonadati</taxon>
        <taxon>Pseudomonadota</taxon>
        <taxon>Betaproteobacteria</taxon>
        <taxon>Burkholderiales</taxon>
        <taxon>Burkholderiaceae</taxon>
        <taxon>Cupriavidus</taxon>
    </lineage>
</organism>
<dbReference type="Gene3D" id="1.10.101.10">
    <property type="entry name" value="PGBD-like superfamily/PGBD"/>
    <property type="match status" value="1"/>
</dbReference>
<dbReference type="AlphaFoldDB" id="A0A0C4Y838"/>
<dbReference type="OrthoDB" id="1523598at2"/>
<dbReference type="Proteomes" id="UP000031843">
    <property type="component" value="Chromosome main"/>
</dbReference>
<evidence type="ECO:0000313" key="3">
    <source>
        <dbReference type="EMBL" id="AJG19128.1"/>
    </source>
</evidence>
<dbReference type="InterPro" id="IPR036365">
    <property type="entry name" value="PGBD-like_sf"/>
</dbReference>
<sequence length="268" mass="29428">MTILRRGSSGDDVLELQRLLRLRGATLPLTSHFGIQTDAAVRAAQARYGLVIDGIAGPKTFVALQIDGRQPGHLAAADLQRAADKLALPLAVVRAVNEVESRGTGFLPDGRPAILFERHIMYRQLRLAKLDADDLAKGFPKLVNPARGGYMGGASEHVRLAGAMHIHRDSALESASWGLFQIMGFHWLRLGYASVLAYTDAMRTGEPAQLGAFVRFVETDPALHKALKTRKWDTFASIYNGAAYKANLYDIKLARAYERYQAEEQATV</sequence>
<dbReference type="Pfam" id="PF11860">
    <property type="entry name" value="Muramidase"/>
    <property type="match status" value="1"/>
</dbReference>
<dbReference type="RefSeq" id="WP_043345762.1">
    <property type="nucleotide sequence ID" value="NZ_CP010536.1"/>
</dbReference>
<dbReference type="Pfam" id="PF01471">
    <property type="entry name" value="PG_binding_1"/>
    <property type="match status" value="1"/>
</dbReference>
<reference evidence="3 4" key="1">
    <citation type="journal article" date="2015" name="Genome Announc.">
        <title>Complete Genome Sequence of Cupriavidus basilensis 4G11, Isolated from the Oak Ridge Field Research Center Site.</title>
        <authorList>
            <person name="Ray J."/>
            <person name="Waters R.J."/>
            <person name="Skerker J.M."/>
            <person name="Kuehl J.V."/>
            <person name="Price M.N."/>
            <person name="Huang J."/>
            <person name="Chakraborty R."/>
            <person name="Arkin A.P."/>
            <person name="Deutschbauer A."/>
        </authorList>
    </citation>
    <scope>NUCLEOTIDE SEQUENCE [LARGE SCALE GENOMIC DNA]</scope>
    <source>
        <strain evidence="3">4G11</strain>
    </source>
</reference>
<protein>
    <submittedName>
        <fullName evidence="3">Putative phage-encoded peptidoglycan binding protein</fullName>
    </submittedName>
</protein>